<comment type="caution">
    <text evidence="1">The sequence shown here is derived from an EMBL/GenBank/DDBJ whole genome shotgun (WGS) entry which is preliminary data.</text>
</comment>
<name>A0A158SYC0_HAEIF</name>
<dbReference type="AlphaFoldDB" id="A0A158SYC0"/>
<evidence type="ECO:0000313" key="1">
    <source>
        <dbReference type="EMBL" id="KIS35864.1"/>
    </source>
</evidence>
<gene>
    <name evidence="1" type="ORF">NTHI1209_01482</name>
</gene>
<dbReference type="Proteomes" id="UP000050700">
    <property type="component" value="Unassembled WGS sequence"/>
</dbReference>
<dbReference type="EMBL" id="JMQP01000002">
    <property type="protein sequence ID" value="KIS35864.1"/>
    <property type="molecule type" value="Genomic_DNA"/>
</dbReference>
<dbReference type="PATRIC" id="fig|727.582.peg.1355"/>
<proteinExistence type="predicted"/>
<reference evidence="1 2" key="1">
    <citation type="submission" date="2014-05" db="EMBL/GenBank/DDBJ databases">
        <title>Methylome analysis of the phasevarions of Haemophilus influenzae.</title>
        <authorList>
            <person name="Atack J.M."/>
            <person name="Fox K.L."/>
            <person name="Power P.M."/>
            <person name="Clark T."/>
            <person name="Jurcisek J."/>
            <person name="Korlach J."/>
            <person name="Bakaletz L.O."/>
            <person name="Jennings M.P."/>
        </authorList>
    </citation>
    <scope>NUCLEOTIDE SEQUENCE [LARGE SCALE GENOMIC DNA]</scope>
    <source>
        <strain evidence="1 2">1209</strain>
    </source>
</reference>
<protein>
    <submittedName>
        <fullName evidence="1">Uncharacterized protein</fullName>
    </submittedName>
</protein>
<accession>A0A158SYC0</accession>
<sequence>MCDIDKFTIFPNFIGDFSTYIISICHFFKINCDLVLKIIMIFIEFVKIVL</sequence>
<organism evidence="1 2">
    <name type="scientific">Haemophilus influenzae</name>
    <dbReference type="NCBI Taxonomy" id="727"/>
    <lineage>
        <taxon>Bacteria</taxon>
        <taxon>Pseudomonadati</taxon>
        <taxon>Pseudomonadota</taxon>
        <taxon>Gammaproteobacteria</taxon>
        <taxon>Pasteurellales</taxon>
        <taxon>Pasteurellaceae</taxon>
        <taxon>Haemophilus</taxon>
    </lineage>
</organism>
<evidence type="ECO:0000313" key="2">
    <source>
        <dbReference type="Proteomes" id="UP000050700"/>
    </source>
</evidence>